<sequence length="56" mass="5787">MTAPVASGWSISPGGVFTHWKAPPLHGARLSGHWGSLPPTAANELVNGRSLGILVE</sequence>
<organism evidence="1 2">
    <name type="scientific">Candidatus Propionivibrio aalborgensis</name>
    <dbReference type="NCBI Taxonomy" id="1860101"/>
    <lineage>
        <taxon>Bacteria</taxon>
        <taxon>Pseudomonadati</taxon>
        <taxon>Pseudomonadota</taxon>
        <taxon>Betaproteobacteria</taxon>
        <taxon>Rhodocyclales</taxon>
        <taxon>Rhodocyclaceae</taxon>
        <taxon>Propionivibrio</taxon>
    </lineage>
</organism>
<dbReference type="Proteomes" id="UP000199600">
    <property type="component" value="Unassembled WGS sequence"/>
</dbReference>
<name>A0A1A8XG79_9RHOO</name>
<reference evidence="1 2" key="1">
    <citation type="submission" date="2016-06" db="EMBL/GenBank/DDBJ databases">
        <authorList>
            <person name="Kjaerup R.B."/>
            <person name="Dalgaard T.S."/>
            <person name="Juul-Madsen H.R."/>
        </authorList>
    </citation>
    <scope>NUCLEOTIDE SEQUENCE [LARGE SCALE GENOMIC DNA]</scope>
    <source>
        <strain evidence="1">2</strain>
    </source>
</reference>
<protein>
    <submittedName>
        <fullName evidence="1">Uncharacterized protein</fullName>
    </submittedName>
</protein>
<evidence type="ECO:0000313" key="2">
    <source>
        <dbReference type="Proteomes" id="UP000199600"/>
    </source>
</evidence>
<dbReference type="EMBL" id="FLQY01000007">
    <property type="protein sequence ID" value="SBT03362.1"/>
    <property type="molecule type" value="Genomic_DNA"/>
</dbReference>
<accession>A0A1A8XG79</accession>
<keyword evidence="2" id="KW-1185">Reference proteome</keyword>
<proteinExistence type="predicted"/>
<evidence type="ECO:0000313" key="1">
    <source>
        <dbReference type="EMBL" id="SBT03362.1"/>
    </source>
</evidence>
<gene>
    <name evidence="1" type="ORF">PROAA_1040004</name>
</gene>
<dbReference type="AlphaFoldDB" id="A0A1A8XG79"/>